<dbReference type="Pfam" id="PF13802">
    <property type="entry name" value="Gal_mutarotas_2"/>
    <property type="match status" value="1"/>
</dbReference>
<keyword evidence="3 7" id="KW-0378">Hydrolase</keyword>
<dbReference type="Gramene" id="QL05p065529:mrna">
    <property type="protein sequence ID" value="QL05p065529:mrna"/>
    <property type="gene ID" value="QL05p065529"/>
</dbReference>
<dbReference type="InterPro" id="IPR030458">
    <property type="entry name" value="Glyco_hydro_31_AS"/>
</dbReference>
<comment type="similarity">
    <text evidence="1 7">Belongs to the glycosyl hydrolase 31 family.</text>
</comment>
<dbReference type="SUPFAM" id="SSF51445">
    <property type="entry name" value="(Trans)glycosidases"/>
    <property type="match status" value="2"/>
</dbReference>
<dbReference type="CDD" id="cd06602">
    <property type="entry name" value="GH31_MGAM_SI_GAA"/>
    <property type="match status" value="1"/>
</dbReference>
<dbReference type="Gene3D" id="3.20.20.80">
    <property type="entry name" value="Glycosidases"/>
    <property type="match status" value="2"/>
</dbReference>
<dbReference type="FunFam" id="3.20.20.80:FF:000016">
    <property type="entry name" value="Maltase-glucoamylase, intestinal"/>
    <property type="match status" value="1"/>
</dbReference>
<evidence type="ECO:0000256" key="3">
    <source>
        <dbReference type="ARBA" id="ARBA00022801"/>
    </source>
</evidence>
<keyword evidence="10" id="KW-1185">Reference proteome</keyword>
<proteinExistence type="inferred from homology"/>
<dbReference type="FunCoup" id="A0A7N2LTE0">
    <property type="interactions" value="2931"/>
</dbReference>
<reference evidence="9" key="2">
    <citation type="submission" date="2021-01" db="UniProtKB">
        <authorList>
            <consortium name="EnsemblPlants"/>
        </authorList>
    </citation>
    <scope>IDENTIFICATION</scope>
</reference>
<evidence type="ECO:0000256" key="1">
    <source>
        <dbReference type="ARBA" id="ARBA00007806"/>
    </source>
</evidence>
<dbReference type="InterPro" id="IPR001763">
    <property type="entry name" value="Rhodanese-like_dom"/>
</dbReference>
<keyword evidence="5 7" id="KW-0326">Glycosidase</keyword>
<dbReference type="PROSITE" id="PS00129">
    <property type="entry name" value="GLYCOSYL_HYDROL_F31_1"/>
    <property type="match status" value="1"/>
</dbReference>
<keyword evidence="2" id="KW-0732">Signal</keyword>
<organism evidence="9 10">
    <name type="scientific">Quercus lobata</name>
    <name type="common">Valley oak</name>
    <dbReference type="NCBI Taxonomy" id="97700"/>
    <lineage>
        <taxon>Eukaryota</taxon>
        <taxon>Viridiplantae</taxon>
        <taxon>Streptophyta</taxon>
        <taxon>Embryophyta</taxon>
        <taxon>Tracheophyta</taxon>
        <taxon>Spermatophyta</taxon>
        <taxon>Magnoliopsida</taxon>
        <taxon>eudicotyledons</taxon>
        <taxon>Gunneridae</taxon>
        <taxon>Pentapetalae</taxon>
        <taxon>rosids</taxon>
        <taxon>fabids</taxon>
        <taxon>Fagales</taxon>
        <taxon>Fagaceae</taxon>
        <taxon>Quercus</taxon>
    </lineage>
</organism>
<dbReference type="FunFam" id="2.60.40.1180:FF:000044">
    <property type="entry name" value="Alpha-glucosidase 1"/>
    <property type="match status" value="1"/>
</dbReference>
<evidence type="ECO:0000259" key="8">
    <source>
        <dbReference type="PROSITE" id="PS50206"/>
    </source>
</evidence>
<dbReference type="Pfam" id="PF21365">
    <property type="entry name" value="Glyco_hydro_31_3rd"/>
    <property type="match status" value="1"/>
</dbReference>
<dbReference type="EMBL" id="LRBV02000005">
    <property type="status" value="NOT_ANNOTATED_CDS"/>
    <property type="molecule type" value="Genomic_DNA"/>
</dbReference>
<sequence>MPLFPLKSRDAEDKVTLGCTSRLFGLSPLVLGNYSPRHGFWVLMENSDVWVQMVSAGFGSDDGSFETKDRLRIQITDSDHRRWEIPQDIIPRHAHSPLHRSLLETPSSPPHSHSHSTTSYFLCDPNSDLILTLHTTAPFTFSITRKSTNDTIFDTASTPFIFKNQYIELSSSLPKTKSSLYGLGEHTKRSFKIVPDDTQTLTLWNADIGSANLDVNLYGSHPFYMDARSSSSSPAIQSHGVLLLNSNGMDVIYSGDRITYKVIGGVIDLYFFAGPLPELVMEQYTELIGRPTPMPYWSFGFHQCRYGYKNVADLEGVVAGYAKAGIPLEVMWTDIDYMDGYKDFTLDPINFPLDKMQNFVDTLHQNGQKYVLILDPGISVNKTYGTYIRGMQADVFIKHDGVPYLGQVWPGLVYFPDFLNPVSEVFWGGEIKRFQDILPFDGLWLDMNEISNFITSPPTPNSTLDDPPYKINNAGVSRPINNSTVPATSLHWGNITEYNAHNLYGLLESKSTNAALINVTGKRPFILARSTFVASGKYTAHWTGDNAATWNDLAYSIPGILNFGLFGIPMVGADICGFSRNTTEELCGRWIQWRRDRGHLHDRHCRGGRGWCCSFAVVKVGLDMSGEGVGLTMVPLLFILNWDEATLNTSYGSFHYGHVIFIDLKLGAFYPFARDHSAKYTIRQELYLWDSVAAIARKVLGLRYRLLPYFYTLMYEAHQRGTPIARPLFFSFPQDINTYEISTQFLIGKAVMVSPVLKSGAVSVDAYFPAGNWFDLFNYSHSLSVKSGKYIKLDAPPDHINVHVREGNILAMQGEAMTTQAARKTAFQLLVVVSNSGNSSGEVFLDDGEEVEMGGADGEWSLVRFYGGIIGNKVSVKSQVVNGGFALSQKWIIDKVIFIGLKKGKRLKRYELETTSGTNLNGNSVINESFHSLGFITVEVSKLSLLIGKEFKLEVNF</sequence>
<dbReference type="PANTHER" id="PTHR22762:SF133">
    <property type="entry name" value="P-TYPE DOMAIN-CONTAINING PROTEIN"/>
    <property type="match status" value="1"/>
</dbReference>
<keyword evidence="4" id="KW-0325">Glycoprotein</keyword>
<protein>
    <recommendedName>
        <fullName evidence="6">Maltase</fullName>
    </recommendedName>
</protein>
<dbReference type="InterPro" id="IPR000322">
    <property type="entry name" value="Glyco_hydro_31_TIM"/>
</dbReference>
<dbReference type="Gene3D" id="2.60.40.1760">
    <property type="entry name" value="glycosyl hydrolase (family 31)"/>
    <property type="match status" value="1"/>
</dbReference>
<dbReference type="EnsemblPlants" id="QL05p065529:mrna">
    <property type="protein sequence ID" value="QL05p065529:mrna"/>
    <property type="gene ID" value="QL05p065529"/>
</dbReference>
<dbReference type="InterPro" id="IPR048395">
    <property type="entry name" value="Glyco_hydro_31_C"/>
</dbReference>
<evidence type="ECO:0000256" key="2">
    <source>
        <dbReference type="ARBA" id="ARBA00022729"/>
    </source>
</evidence>
<dbReference type="CDD" id="cd14752">
    <property type="entry name" value="GH31_N"/>
    <property type="match status" value="1"/>
</dbReference>
<dbReference type="GO" id="GO:0005975">
    <property type="term" value="P:carbohydrate metabolic process"/>
    <property type="evidence" value="ECO:0007669"/>
    <property type="project" value="InterPro"/>
</dbReference>
<dbReference type="Pfam" id="PF01055">
    <property type="entry name" value="Glyco_hydro_31_2nd"/>
    <property type="match status" value="2"/>
</dbReference>
<dbReference type="InterPro" id="IPR025887">
    <property type="entry name" value="Glyco_hydro_31_N_dom"/>
</dbReference>
<dbReference type="SUPFAM" id="SSF74650">
    <property type="entry name" value="Galactose mutarotase-like"/>
    <property type="match status" value="1"/>
</dbReference>
<evidence type="ECO:0000313" key="10">
    <source>
        <dbReference type="Proteomes" id="UP000594261"/>
    </source>
</evidence>
<dbReference type="SUPFAM" id="SSF51011">
    <property type="entry name" value="Glycosyl hydrolase domain"/>
    <property type="match status" value="1"/>
</dbReference>
<evidence type="ECO:0000313" key="9">
    <source>
        <dbReference type="EnsemblPlants" id="QL05p065529:mrna"/>
    </source>
</evidence>
<dbReference type="OMA" id="WEFPNDE"/>
<dbReference type="Gene3D" id="2.60.40.1180">
    <property type="entry name" value="Golgi alpha-mannosidase II"/>
    <property type="match status" value="2"/>
</dbReference>
<dbReference type="InParanoid" id="A0A7N2LTE0"/>
<dbReference type="InterPro" id="IPR013780">
    <property type="entry name" value="Glyco_hydro_b"/>
</dbReference>
<evidence type="ECO:0000256" key="5">
    <source>
        <dbReference type="ARBA" id="ARBA00023295"/>
    </source>
</evidence>
<dbReference type="AlphaFoldDB" id="A0A7N2LTE0"/>
<reference evidence="9 10" key="1">
    <citation type="journal article" date="2016" name="G3 (Bethesda)">
        <title>First Draft Assembly and Annotation of the Genome of a California Endemic Oak Quercus lobata Nee (Fagaceae).</title>
        <authorList>
            <person name="Sork V.L."/>
            <person name="Fitz-Gibbon S.T."/>
            <person name="Puiu D."/>
            <person name="Crepeau M."/>
            <person name="Gugger P.F."/>
            <person name="Sherman R."/>
            <person name="Stevens K."/>
            <person name="Langley C.H."/>
            <person name="Pellegrini M."/>
            <person name="Salzberg S.L."/>
        </authorList>
    </citation>
    <scope>NUCLEOTIDE SEQUENCE [LARGE SCALE GENOMIC DNA]</scope>
    <source>
        <strain evidence="9 10">cv. SW786</strain>
    </source>
</reference>
<evidence type="ECO:0000256" key="6">
    <source>
        <dbReference type="ARBA" id="ARBA00041343"/>
    </source>
</evidence>
<dbReference type="InterPro" id="IPR011013">
    <property type="entry name" value="Gal_mutarotase_sf_dom"/>
</dbReference>
<dbReference type="GO" id="GO:0004553">
    <property type="term" value="F:hydrolase activity, hydrolyzing O-glycosyl compounds"/>
    <property type="evidence" value="ECO:0007669"/>
    <property type="project" value="InterPro"/>
</dbReference>
<dbReference type="Proteomes" id="UP000594261">
    <property type="component" value="Chromosome 5"/>
</dbReference>
<dbReference type="PROSITE" id="PS50206">
    <property type="entry name" value="RHODANESE_3"/>
    <property type="match status" value="1"/>
</dbReference>
<name>A0A7N2LTE0_QUELO</name>
<feature type="domain" description="Rhodanese" evidence="8">
    <location>
        <begin position="305"/>
        <end position="330"/>
    </location>
</feature>
<dbReference type="InterPro" id="IPR017853">
    <property type="entry name" value="GH"/>
</dbReference>
<dbReference type="GO" id="GO:0030246">
    <property type="term" value="F:carbohydrate binding"/>
    <property type="evidence" value="ECO:0007669"/>
    <property type="project" value="InterPro"/>
</dbReference>
<dbReference type="PANTHER" id="PTHR22762">
    <property type="entry name" value="ALPHA-GLUCOSIDASE"/>
    <property type="match status" value="1"/>
</dbReference>
<evidence type="ECO:0000256" key="4">
    <source>
        <dbReference type="ARBA" id="ARBA00023180"/>
    </source>
</evidence>
<accession>A0A7N2LTE0</accession>
<evidence type="ECO:0000256" key="7">
    <source>
        <dbReference type="RuleBase" id="RU361185"/>
    </source>
</evidence>